<sequence length="122" mass="14207">MARVRTKTVKRASRKLVEAHYSKFTTKFEDNKVAIVQGKLAKIATKRLRNKIAGYTTRIMVRLTKGPVRGVNLKLQEEERERRDNYVPEKSYFEMAQIQQSVETADMLKAIGFAKFIKEQKK</sequence>
<dbReference type="EMBL" id="CATOUU010000772">
    <property type="protein sequence ID" value="CAI9947024.1"/>
    <property type="molecule type" value="Genomic_DNA"/>
</dbReference>
<dbReference type="SUPFAM" id="SSF116820">
    <property type="entry name" value="Rps17e-like"/>
    <property type="match status" value="1"/>
</dbReference>
<evidence type="ECO:0000313" key="4">
    <source>
        <dbReference type="EMBL" id="CAI9923780.1"/>
    </source>
</evidence>
<dbReference type="EMBL" id="CATOUU010000654">
    <property type="protein sequence ID" value="CAI9938389.1"/>
    <property type="molecule type" value="Genomic_DNA"/>
</dbReference>
<keyword evidence="2 6" id="KW-0689">Ribosomal protein</keyword>
<accession>A0AA86PVH7</accession>
<dbReference type="GO" id="GO:0005829">
    <property type="term" value="C:cytosol"/>
    <property type="evidence" value="ECO:0007669"/>
    <property type="project" value="UniProtKB-ARBA"/>
</dbReference>
<evidence type="ECO:0000313" key="7">
    <source>
        <dbReference type="EMBL" id="CAL5990696.1"/>
    </source>
</evidence>
<dbReference type="InterPro" id="IPR036401">
    <property type="entry name" value="Ribosomal_eS17_sf"/>
</dbReference>
<evidence type="ECO:0000256" key="2">
    <source>
        <dbReference type="ARBA" id="ARBA00022980"/>
    </source>
</evidence>
<reference evidence="7 10" key="2">
    <citation type="submission" date="2024-07" db="EMBL/GenBank/DDBJ databases">
        <authorList>
            <person name="Akdeniz Z."/>
        </authorList>
    </citation>
    <scope>NUCLEOTIDE SEQUENCE [LARGE SCALE GENOMIC DNA]</scope>
</reference>
<comment type="similarity">
    <text evidence="1">Belongs to the eukaryotic ribosomal protein eS17 family.</text>
</comment>
<keyword evidence="10" id="KW-1185">Reference proteome</keyword>
<dbReference type="PANTHER" id="PTHR10732:SF0">
    <property type="entry name" value="40S RIBOSOMAL PROTEIN S17"/>
    <property type="match status" value="1"/>
</dbReference>
<dbReference type="AlphaFoldDB" id="A0AA86PVH7"/>
<evidence type="ECO:0000256" key="1">
    <source>
        <dbReference type="ARBA" id="ARBA00010444"/>
    </source>
</evidence>
<dbReference type="EMBL" id="CAXDID020000183">
    <property type="protein sequence ID" value="CAL6050077.1"/>
    <property type="molecule type" value="Genomic_DNA"/>
</dbReference>
<evidence type="ECO:0000313" key="9">
    <source>
        <dbReference type="EMBL" id="CAL6050077.1"/>
    </source>
</evidence>
<dbReference type="GO" id="GO:0005840">
    <property type="term" value="C:ribosome"/>
    <property type="evidence" value="ECO:0007669"/>
    <property type="project" value="UniProtKB-KW"/>
</dbReference>
<evidence type="ECO:0000313" key="10">
    <source>
        <dbReference type="Proteomes" id="UP001642409"/>
    </source>
</evidence>
<dbReference type="GO" id="GO:1990904">
    <property type="term" value="C:ribonucleoprotein complex"/>
    <property type="evidence" value="ECO:0007669"/>
    <property type="project" value="UniProtKB-KW"/>
</dbReference>
<dbReference type="Proteomes" id="UP001642409">
    <property type="component" value="Unassembled WGS sequence"/>
</dbReference>
<evidence type="ECO:0000313" key="8">
    <source>
        <dbReference type="EMBL" id="CAL6044047.1"/>
    </source>
</evidence>
<dbReference type="GO" id="GO:0006412">
    <property type="term" value="P:translation"/>
    <property type="evidence" value="ECO:0007669"/>
    <property type="project" value="InterPro"/>
</dbReference>
<dbReference type="InterPro" id="IPR001210">
    <property type="entry name" value="Ribosomal_eS17"/>
</dbReference>
<evidence type="ECO:0000313" key="6">
    <source>
        <dbReference type="EMBL" id="CAI9947024.1"/>
    </source>
</evidence>
<reference evidence="6" key="1">
    <citation type="submission" date="2023-06" db="EMBL/GenBank/DDBJ databases">
        <authorList>
            <person name="Kurt Z."/>
        </authorList>
    </citation>
    <scope>NUCLEOTIDE SEQUENCE</scope>
</reference>
<keyword evidence="3" id="KW-0687">Ribonucleoprotein</keyword>
<dbReference type="PROSITE" id="PS00712">
    <property type="entry name" value="RIBOSOMAL_S17E"/>
    <property type="match status" value="1"/>
</dbReference>
<proteinExistence type="inferred from homology"/>
<protein>
    <submittedName>
        <fullName evidence="6">Ribosomal protein S17</fullName>
    </submittedName>
    <submittedName>
        <fullName evidence="7">Ribosomal_protein S17</fullName>
    </submittedName>
</protein>
<dbReference type="EMBL" id="CAXDID020000025">
    <property type="protein sequence ID" value="CAL5990696.1"/>
    <property type="molecule type" value="Genomic_DNA"/>
</dbReference>
<evidence type="ECO:0000313" key="5">
    <source>
        <dbReference type="EMBL" id="CAI9938389.1"/>
    </source>
</evidence>
<name>A0AA86PVH7_9EUKA</name>
<dbReference type="InterPro" id="IPR018273">
    <property type="entry name" value="Ribosomal_eS17_CS"/>
</dbReference>
<dbReference type="GO" id="GO:0003735">
    <property type="term" value="F:structural constituent of ribosome"/>
    <property type="evidence" value="ECO:0007669"/>
    <property type="project" value="InterPro"/>
</dbReference>
<organism evidence="6">
    <name type="scientific">Hexamita inflata</name>
    <dbReference type="NCBI Taxonomy" id="28002"/>
    <lineage>
        <taxon>Eukaryota</taxon>
        <taxon>Metamonada</taxon>
        <taxon>Diplomonadida</taxon>
        <taxon>Hexamitidae</taxon>
        <taxon>Hexamitinae</taxon>
        <taxon>Hexamita</taxon>
    </lineage>
</organism>
<comment type="caution">
    <text evidence="6">The sequence shown here is derived from an EMBL/GenBank/DDBJ whole genome shotgun (WGS) entry which is preliminary data.</text>
</comment>
<dbReference type="PANTHER" id="PTHR10732">
    <property type="entry name" value="40S RIBOSOMAL PROTEIN S17"/>
    <property type="match status" value="1"/>
</dbReference>
<evidence type="ECO:0000256" key="3">
    <source>
        <dbReference type="ARBA" id="ARBA00023274"/>
    </source>
</evidence>
<dbReference type="EMBL" id="CATOUU010000295">
    <property type="protein sequence ID" value="CAI9923780.1"/>
    <property type="molecule type" value="Genomic_DNA"/>
</dbReference>
<dbReference type="Gene3D" id="1.10.60.20">
    <property type="entry name" value="Ribosomal protein S17e-like"/>
    <property type="match status" value="1"/>
</dbReference>
<dbReference type="HAMAP" id="MF_00511">
    <property type="entry name" value="Ribosomal_eS17"/>
    <property type="match status" value="1"/>
</dbReference>
<gene>
    <name evidence="4" type="ORF">HINF_LOCUS11425</name>
    <name evidence="7" type="ORF">HINF_LOCUS11528</name>
    <name evidence="5" type="ORF">HINF_LOCUS26034</name>
    <name evidence="6" type="ORF">HINF_LOCUS34669</name>
    <name evidence="8" type="ORF">HINF_LOCUS40369</name>
    <name evidence="9" type="ORF">HINF_LOCUS43714</name>
</gene>
<dbReference type="Pfam" id="PF00833">
    <property type="entry name" value="Ribosomal_S17e"/>
    <property type="match status" value="1"/>
</dbReference>
<dbReference type="EMBL" id="CAXDID020000159">
    <property type="protein sequence ID" value="CAL6044047.1"/>
    <property type="molecule type" value="Genomic_DNA"/>
</dbReference>